<proteinExistence type="predicted"/>
<keyword evidence="1" id="KW-0472">Membrane</keyword>
<feature type="transmembrane region" description="Helical" evidence="1">
    <location>
        <begin position="332"/>
        <end position="350"/>
    </location>
</feature>
<feature type="transmembrane region" description="Helical" evidence="1">
    <location>
        <begin position="43"/>
        <end position="62"/>
    </location>
</feature>
<protein>
    <recommendedName>
        <fullName evidence="3">Heparan-alpha-glucosaminide N-acetyltransferase catalytic domain-containing protein</fullName>
    </recommendedName>
</protein>
<feature type="transmembrane region" description="Helical" evidence="1">
    <location>
        <begin position="68"/>
        <end position="93"/>
    </location>
</feature>
<evidence type="ECO:0008006" key="3">
    <source>
        <dbReference type="Google" id="ProtNLM"/>
    </source>
</evidence>
<evidence type="ECO:0000256" key="1">
    <source>
        <dbReference type="SAM" id="Phobius"/>
    </source>
</evidence>
<keyword evidence="1" id="KW-1133">Transmembrane helix</keyword>
<gene>
    <name evidence="2" type="ORF">LCGC14_1606070</name>
</gene>
<feature type="transmembrane region" description="Helical" evidence="1">
    <location>
        <begin position="168"/>
        <end position="188"/>
    </location>
</feature>
<feature type="transmembrane region" description="Helical" evidence="1">
    <location>
        <begin position="113"/>
        <end position="133"/>
    </location>
</feature>
<sequence length="473" mass="54350">MSSQTKNEIELESPPLFNYLKQEIPLEDIRDYASPRRITSIDFVKGFAIVFIILAHTASGWLAPDSYYLYGIMYALLDILGPSLFVFLSALSVIFSVKRKEGIVHPKIIRNRIVTRGVVLIIIGMLTNILIIEDGEFRIAIYGWNIITFLGFAQIFAFYILKIRKSRRILIGILIIVLSPALRAILYLGKIRGNMVLSILHYIITSPTPHLTLLPWVSIAFISTIFGEYIYEAMNKGTENAYIGLFRIFFVWGIIFILVGIFAFYPDGLNFINWEPGWTLEWVSETDPLDSTMIGGLSEYPHLINLLYANQQNFFIIPGMPNFLIRGTSANMFYNQGAALLIISIFFYFIDLKKKSSSFIDILIYFGKTSLSLFLVHFIFIPLFFNQFGIALFLIIGISYIGFMGLFLYIWMEYFNGVGSPEWLMIQMGRIGQKSGEAVKKTSKKMYERIKKREKVKKMEDFMKKLSKDPPKE</sequence>
<evidence type="ECO:0000313" key="2">
    <source>
        <dbReference type="EMBL" id="KKM24341.1"/>
    </source>
</evidence>
<feature type="transmembrane region" description="Helical" evidence="1">
    <location>
        <begin position="243"/>
        <end position="265"/>
    </location>
</feature>
<name>A0A0F9I9Q5_9ZZZZ</name>
<comment type="caution">
    <text evidence="2">The sequence shown here is derived from an EMBL/GenBank/DDBJ whole genome shotgun (WGS) entry which is preliminary data.</text>
</comment>
<feature type="transmembrane region" description="Helical" evidence="1">
    <location>
        <begin position="362"/>
        <end position="384"/>
    </location>
</feature>
<keyword evidence="1" id="KW-0812">Transmembrane</keyword>
<reference evidence="2" key="1">
    <citation type="journal article" date="2015" name="Nature">
        <title>Complex archaea that bridge the gap between prokaryotes and eukaryotes.</title>
        <authorList>
            <person name="Spang A."/>
            <person name="Saw J.H."/>
            <person name="Jorgensen S.L."/>
            <person name="Zaremba-Niedzwiedzka K."/>
            <person name="Martijn J."/>
            <person name="Lind A.E."/>
            <person name="van Eijk R."/>
            <person name="Schleper C."/>
            <person name="Guy L."/>
            <person name="Ettema T.J."/>
        </authorList>
    </citation>
    <scope>NUCLEOTIDE SEQUENCE</scope>
</reference>
<feature type="transmembrane region" description="Helical" evidence="1">
    <location>
        <begin position="213"/>
        <end position="231"/>
    </location>
</feature>
<feature type="transmembrane region" description="Helical" evidence="1">
    <location>
        <begin position="139"/>
        <end position="161"/>
    </location>
</feature>
<accession>A0A0F9I9Q5</accession>
<organism evidence="2">
    <name type="scientific">marine sediment metagenome</name>
    <dbReference type="NCBI Taxonomy" id="412755"/>
    <lineage>
        <taxon>unclassified sequences</taxon>
        <taxon>metagenomes</taxon>
        <taxon>ecological metagenomes</taxon>
    </lineage>
</organism>
<dbReference type="EMBL" id="LAZR01012945">
    <property type="protein sequence ID" value="KKM24341.1"/>
    <property type="molecule type" value="Genomic_DNA"/>
</dbReference>
<feature type="transmembrane region" description="Helical" evidence="1">
    <location>
        <begin position="390"/>
        <end position="411"/>
    </location>
</feature>
<dbReference type="AlphaFoldDB" id="A0A0F9I9Q5"/>